<dbReference type="EMBL" id="CP110820">
    <property type="protein sequence ID" value="WPX96147.1"/>
    <property type="molecule type" value="Genomic_DNA"/>
</dbReference>
<keyword evidence="7" id="KW-1185">Reference proteome</keyword>
<reference evidence="6 7" key="1">
    <citation type="submission" date="2022-11" db="EMBL/GenBank/DDBJ databases">
        <title>Host association and intracellularity evolved multiple times independently in the Rickettsiales.</title>
        <authorList>
            <person name="Castelli M."/>
            <person name="Nardi T."/>
            <person name="Gammuto L."/>
            <person name="Bellinzona G."/>
            <person name="Sabaneyeva E."/>
            <person name="Potekhin A."/>
            <person name="Serra V."/>
            <person name="Petroni G."/>
            <person name="Sassera D."/>
        </authorList>
    </citation>
    <scope>NUCLEOTIDE SEQUENCE [LARGE SCALE GENOMIC DNA]</scope>
    <source>
        <strain evidence="6 7">NDG2</strain>
    </source>
</reference>
<dbReference type="NCBIfam" id="TIGR04406">
    <property type="entry name" value="LPS_export_lptB"/>
    <property type="match status" value="1"/>
</dbReference>
<dbReference type="Gene3D" id="3.40.50.300">
    <property type="entry name" value="P-loop containing nucleotide triphosphate hydrolases"/>
    <property type="match status" value="1"/>
</dbReference>
<dbReference type="Pfam" id="PF00005">
    <property type="entry name" value="ABC_tran"/>
    <property type="match status" value="1"/>
</dbReference>
<gene>
    <name evidence="6" type="ORF">Bandiella_00256</name>
</gene>
<evidence type="ECO:0000256" key="2">
    <source>
        <dbReference type="ARBA" id="ARBA00022741"/>
    </source>
</evidence>
<dbReference type="CDD" id="cd03218">
    <property type="entry name" value="ABC_YhbG"/>
    <property type="match status" value="1"/>
</dbReference>
<dbReference type="PANTHER" id="PTHR45772:SF10">
    <property type="entry name" value="LIPOPOLYSACCHARIDE EXPORT SYSTEM ATP-BINDING PROTEIN LPTB"/>
    <property type="match status" value="1"/>
</dbReference>
<dbReference type="InterPro" id="IPR027417">
    <property type="entry name" value="P-loop_NTPase"/>
</dbReference>
<keyword evidence="1" id="KW-0813">Transport</keyword>
<sequence length="236" mass="26241">MLVAENLCKIYSKRNVVKNVTFSIQKSEIVGLLGPNGSGKSTSFYMLAGLIKPDHGKVFLNGIEITHLSLAARAKLGIAYLPQESSIFRGMTVSENIMTVLEITEKEQFTKEQRLEELLAEFSIEHLRSANAVSLSGGERRRLEIARCVAMEPKYILLDEPLAGIDPIAIDNLVELIKQLKARGIGILITDHNVKEALSLIDRAYILYNGEVIACDSSDKIVQNNQVRHIYLGKNF</sequence>
<accession>A0ABZ0UJN1</accession>
<evidence type="ECO:0000259" key="5">
    <source>
        <dbReference type="PROSITE" id="PS50893"/>
    </source>
</evidence>
<dbReference type="InterPro" id="IPR003439">
    <property type="entry name" value="ABC_transporter-like_ATP-bd"/>
</dbReference>
<dbReference type="SMART" id="SM00382">
    <property type="entry name" value="AAA"/>
    <property type="match status" value="1"/>
</dbReference>
<dbReference type="InterPro" id="IPR030921">
    <property type="entry name" value="LPS_export_LptB"/>
</dbReference>
<dbReference type="PROSITE" id="PS50893">
    <property type="entry name" value="ABC_TRANSPORTER_2"/>
    <property type="match status" value="1"/>
</dbReference>
<keyword evidence="2" id="KW-0547">Nucleotide-binding</keyword>
<evidence type="ECO:0000256" key="3">
    <source>
        <dbReference type="ARBA" id="ARBA00022840"/>
    </source>
</evidence>
<proteinExistence type="predicted"/>
<name>A0ABZ0UJN1_9RICK</name>
<evidence type="ECO:0000256" key="4">
    <source>
        <dbReference type="ARBA" id="ARBA00024725"/>
    </source>
</evidence>
<dbReference type="InterPro" id="IPR051120">
    <property type="entry name" value="ABC_AA/LPS_Transport"/>
</dbReference>
<dbReference type="PANTHER" id="PTHR45772">
    <property type="entry name" value="CONSERVED COMPONENT OF ABC TRANSPORTER FOR NATURAL AMINO ACIDS-RELATED"/>
    <property type="match status" value="1"/>
</dbReference>
<evidence type="ECO:0000313" key="7">
    <source>
        <dbReference type="Proteomes" id="UP001327219"/>
    </source>
</evidence>
<dbReference type="InterPro" id="IPR017871">
    <property type="entry name" value="ABC_transporter-like_CS"/>
</dbReference>
<dbReference type="SUPFAM" id="SSF52540">
    <property type="entry name" value="P-loop containing nucleoside triphosphate hydrolases"/>
    <property type="match status" value="1"/>
</dbReference>
<dbReference type="InterPro" id="IPR003593">
    <property type="entry name" value="AAA+_ATPase"/>
</dbReference>
<evidence type="ECO:0000313" key="6">
    <source>
        <dbReference type="EMBL" id="WPX96147.1"/>
    </source>
</evidence>
<dbReference type="PROSITE" id="PS00211">
    <property type="entry name" value="ABC_TRANSPORTER_1"/>
    <property type="match status" value="1"/>
</dbReference>
<dbReference type="GO" id="GO:0005524">
    <property type="term" value="F:ATP binding"/>
    <property type="evidence" value="ECO:0007669"/>
    <property type="project" value="UniProtKB-KW"/>
</dbReference>
<feature type="domain" description="ABC transporter" evidence="5">
    <location>
        <begin position="2"/>
        <end position="234"/>
    </location>
</feature>
<evidence type="ECO:0000256" key="1">
    <source>
        <dbReference type="ARBA" id="ARBA00022448"/>
    </source>
</evidence>
<protein>
    <submittedName>
        <fullName evidence="6">LPS export ABC transporter ATP-binding protein</fullName>
    </submittedName>
</protein>
<organism evidence="6 7">
    <name type="scientific">Candidatus Bandiella euplotis</name>
    <dbReference type="NCBI Taxonomy" id="1664265"/>
    <lineage>
        <taxon>Bacteria</taxon>
        <taxon>Pseudomonadati</taxon>
        <taxon>Pseudomonadota</taxon>
        <taxon>Alphaproteobacteria</taxon>
        <taxon>Rickettsiales</taxon>
        <taxon>Candidatus Midichloriaceae</taxon>
        <taxon>Candidatus Bandiella</taxon>
    </lineage>
</organism>
<dbReference type="RefSeq" id="WP_323733056.1">
    <property type="nucleotide sequence ID" value="NZ_CP110820.1"/>
</dbReference>
<comment type="function">
    <text evidence="4">Part of an ABC transporter complex. Transmembrane domains (TMD) form a pore in the inner membrane and the ATP-binding domain (NBD) is responsible for energy generation.</text>
</comment>
<keyword evidence="3 6" id="KW-0067">ATP-binding</keyword>
<dbReference type="Proteomes" id="UP001327219">
    <property type="component" value="Chromosome"/>
</dbReference>